<evidence type="ECO:0000256" key="6">
    <source>
        <dbReference type="ARBA" id="ARBA00022777"/>
    </source>
</evidence>
<dbReference type="NCBIfam" id="TIGR00829">
    <property type="entry name" value="FRU"/>
    <property type="match status" value="1"/>
</dbReference>
<name>A0A1Y3Y333_9ACTN</name>
<dbReference type="GO" id="GO:0016301">
    <property type="term" value="F:kinase activity"/>
    <property type="evidence" value="ECO:0007669"/>
    <property type="project" value="UniProtKB-KW"/>
</dbReference>
<organism evidence="8 9">
    <name type="scientific">[Collinsella] massiliensis</name>
    <dbReference type="NCBI Taxonomy" id="1232426"/>
    <lineage>
        <taxon>Bacteria</taxon>
        <taxon>Bacillati</taxon>
        <taxon>Actinomycetota</taxon>
        <taxon>Coriobacteriia</taxon>
        <taxon>Coriobacteriales</taxon>
        <taxon>Coriobacteriaceae</taxon>
        <taxon>Enorma</taxon>
    </lineage>
</organism>
<evidence type="ECO:0000256" key="2">
    <source>
        <dbReference type="ARBA" id="ARBA00022553"/>
    </source>
</evidence>
<dbReference type="PANTHER" id="PTHR30505:SF0">
    <property type="entry name" value="FRUCTOSE-LIKE PTS SYSTEM EIIBC COMPONENT-RELATED"/>
    <property type="match status" value="1"/>
</dbReference>
<dbReference type="InterPro" id="IPR003353">
    <property type="entry name" value="PTS_IIB_fruc"/>
</dbReference>
<protein>
    <submittedName>
        <fullName evidence="8">PTS fructose transporter subunit IIB</fullName>
    </submittedName>
</protein>
<dbReference type="PROSITE" id="PS51099">
    <property type="entry name" value="PTS_EIIB_TYPE_2"/>
    <property type="match status" value="1"/>
</dbReference>
<dbReference type="PANTHER" id="PTHR30505">
    <property type="entry name" value="FRUCTOSE-LIKE PERMEASE"/>
    <property type="match status" value="1"/>
</dbReference>
<sequence>MKVVGVCACTAGIAHTYMAREHILEAAKERGDSCFIETQGTIGPEYVLTDEQIADADVVLLAVDVAISGEERFAGKPTVRVGTAKVIKDSRGILDKIQELLDKKNAQ</sequence>
<dbReference type="InterPro" id="IPR036095">
    <property type="entry name" value="PTS_EIIB-like_sf"/>
</dbReference>
<keyword evidence="1" id="KW-0813">Transport</keyword>
<dbReference type="CDD" id="cd05569">
    <property type="entry name" value="PTS_IIB_fructose"/>
    <property type="match status" value="1"/>
</dbReference>
<dbReference type="AlphaFoldDB" id="A0A1Y3Y333"/>
<keyword evidence="6" id="KW-0418">Kinase</keyword>
<dbReference type="GO" id="GO:0090563">
    <property type="term" value="F:protein-phosphocysteine-sugar phosphotransferase activity"/>
    <property type="evidence" value="ECO:0007669"/>
    <property type="project" value="TreeGrafter"/>
</dbReference>
<gene>
    <name evidence="8" type="ORF">B5G02_00600</name>
</gene>
<keyword evidence="5" id="KW-0598">Phosphotransferase system</keyword>
<dbReference type="GO" id="GO:0022877">
    <property type="term" value="F:protein-N(PI)-phosphohistidine-fructose phosphotransferase system transporter activity"/>
    <property type="evidence" value="ECO:0007669"/>
    <property type="project" value="InterPro"/>
</dbReference>
<keyword evidence="2" id="KW-0597">Phosphoprotein</keyword>
<keyword evidence="9" id="KW-1185">Reference proteome</keyword>
<dbReference type="Gene3D" id="3.40.50.2300">
    <property type="match status" value="1"/>
</dbReference>
<comment type="caution">
    <text evidence="8">The sequence shown here is derived from an EMBL/GenBank/DDBJ whole genome shotgun (WGS) entry which is preliminary data.</text>
</comment>
<dbReference type="EMBL" id="NFIE01000001">
    <property type="protein sequence ID" value="OUN89887.1"/>
    <property type="molecule type" value="Genomic_DNA"/>
</dbReference>
<evidence type="ECO:0000256" key="4">
    <source>
        <dbReference type="ARBA" id="ARBA00022679"/>
    </source>
</evidence>
<evidence type="ECO:0000313" key="9">
    <source>
        <dbReference type="Proteomes" id="UP000195781"/>
    </source>
</evidence>
<feature type="domain" description="PTS EIIB type-2" evidence="7">
    <location>
        <begin position="1"/>
        <end position="99"/>
    </location>
</feature>
<dbReference type="InterPro" id="IPR013011">
    <property type="entry name" value="PTS_EIIB_2"/>
</dbReference>
<keyword evidence="3" id="KW-0762">Sugar transport</keyword>
<dbReference type="Pfam" id="PF02302">
    <property type="entry name" value="PTS_IIB"/>
    <property type="match status" value="1"/>
</dbReference>
<proteinExistence type="predicted"/>
<dbReference type="Proteomes" id="UP000195781">
    <property type="component" value="Unassembled WGS sequence"/>
</dbReference>
<dbReference type="InterPro" id="IPR003501">
    <property type="entry name" value="PTS_EIIB_2/3"/>
</dbReference>
<dbReference type="GO" id="GO:0009401">
    <property type="term" value="P:phosphoenolpyruvate-dependent sugar phosphotransferase system"/>
    <property type="evidence" value="ECO:0007669"/>
    <property type="project" value="UniProtKB-KW"/>
</dbReference>
<dbReference type="InterPro" id="IPR050864">
    <property type="entry name" value="Bacterial_PTS_Sugar_Transport"/>
</dbReference>
<dbReference type="RefSeq" id="WP_019239210.1">
    <property type="nucleotide sequence ID" value="NZ_CABKRW010000073.1"/>
</dbReference>
<evidence type="ECO:0000256" key="5">
    <source>
        <dbReference type="ARBA" id="ARBA00022683"/>
    </source>
</evidence>
<keyword evidence="4" id="KW-0808">Transferase</keyword>
<dbReference type="SUPFAM" id="SSF52794">
    <property type="entry name" value="PTS system IIB component-like"/>
    <property type="match status" value="1"/>
</dbReference>
<evidence type="ECO:0000313" key="8">
    <source>
        <dbReference type="EMBL" id="OUN89887.1"/>
    </source>
</evidence>
<evidence type="ECO:0000259" key="7">
    <source>
        <dbReference type="PROSITE" id="PS51099"/>
    </source>
</evidence>
<dbReference type="OrthoDB" id="9782569at2"/>
<dbReference type="GO" id="GO:0005886">
    <property type="term" value="C:plasma membrane"/>
    <property type="evidence" value="ECO:0007669"/>
    <property type="project" value="TreeGrafter"/>
</dbReference>
<reference evidence="9" key="1">
    <citation type="submission" date="2017-04" db="EMBL/GenBank/DDBJ databases">
        <title>Function of individual gut microbiota members based on whole genome sequencing of pure cultures obtained from chicken caecum.</title>
        <authorList>
            <person name="Medvecky M."/>
            <person name="Cejkova D."/>
            <person name="Polansky O."/>
            <person name="Karasova D."/>
            <person name="Kubasova T."/>
            <person name="Cizek A."/>
            <person name="Rychlik I."/>
        </authorList>
    </citation>
    <scope>NUCLEOTIDE SEQUENCE [LARGE SCALE GENOMIC DNA]</scope>
    <source>
        <strain evidence="9">An5</strain>
    </source>
</reference>
<evidence type="ECO:0000256" key="3">
    <source>
        <dbReference type="ARBA" id="ARBA00022597"/>
    </source>
</evidence>
<accession>A0A1Y3Y333</accession>
<evidence type="ECO:0000256" key="1">
    <source>
        <dbReference type="ARBA" id="ARBA00022448"/>
    </source>
</evidence>